<sequence>MLQVIFEDEYLLVVWKPVGIESQSSRGFGADMVSEVRKHIFKTSKKQGEPYVGVIHRLDKPVSGVMVYAKDKKTAGALSLQVTERKMQKKYLAVLCGRPESNEETFVDYLKKDEAGNVSGIVARGTEGAKRAELICRVVGFWTDPVWGELTLAEIELKTGRHHQIRVQMAGHGLPLWGDGKYNPMFGGSAMQMPESASTLAQNGKNEETNRRRGGQPQIALSSFSLSFIHPALGRRVSFEHLPSAEIFRNFEKPES</sequence>
<name>A0AAE3AQV5_9FIRM</name>
<dbReference type="SUPFAM" id="SSF55120">
    <property type="entry name" value="Pseudouridine synthase"/>
    <property type="match status" value="1"/>
</dbReference>
<dbReference type="EMBL" id="JAJEPU010000010">
    <property type="protein sequence ID" value="MCC2164272.1"/>
    <property type="molecule type" value="Genomic_DNA"/>
</dbReference>
<dbReference type="GO" id="GO:0009982">
    <property type="term" value="F:pseudouridine synthase activity"/>
    <property type="evidence" value="ECO:0007669"/>
    <property type="project" value="InterPro"/>
</dbReference>
<organism evidence="6 7">
    <name type="scientific">Brotaphodocola catenula</name>
    <dbReference type="NCBI Taxonomy" id="2885361"/>
    <lineage>
        <taxon>Bacteria</taxon>
        <taxon>Bacillati</taxon>
        <taxon>Bacillota</taxon>
        <taxon>Clostridia</taxon>
        <taxon>Lachnospirales</taxon>
        <taxon>Lachnospiraceae</taxon>
        <taxon>Brotaphodocola</taxon>
    </lineage>
</organism>
<comment type="catalytic activity">
    <reaction evidence="1">
        <text>a uridine in RNA = a pseudouridine in RNA</text>
        <dbReference type="Rhea" id="RHEA:48348"/>
        <dbReference type="Rhea" id="RHEA-COMP:12068"/>
        <dbReference type="Rhea" id="RHEA-COMP:12069"/>
        <dbReference type="ChEBI" id="CHEBI:65314"/>
        <dbReference type="ChEBI" id="CHEBI:65315"/>
    </reaction>
</comment>
<dbReference type="Pfam" id="PF00849">
    <property type="entry name" value="PseudoU_synth_2"/>
    <property type="match status" value="1"/>
</dbReference>
<evidence type="ECO:0000256" key="3">
    <source>
        <dbReference type="ARBA" id="ARBA00031870"/>
    </source>
</evidence>
<evidence type="ECO:0000256" key="4">
    <source>
        <dbReference type="ARBA" id="ARBA00033164"/>
    </source>
</evidence>
<evidence type="ECO:0000313" key="6">
    <source>
        <dbReference type="EMBL" id="MCC2164272.1"/>
    </source>
</evidence>
<proteinExistence type="inferred from homology"/>
<evidence type="ECO:0000256" key="2">
    <source>
        <dbReference type="ARBA" id="ARBA00010876"/>
    </source>
</evidence>
<dbReference type="AlphaFoldDB" id="A0AAE3AQV5"/>
<accession>A0AAE3AQV5</accession>
<dbReference type="InterPro" id="IPR020103">
    <property type="entry name" value="PsdUridine_synth_cat_dom_sf"/>
</dbReference>
<evidence type="ECO:0000259" key="5">
    <source>
        <dbReference type="Pfam" id="PF00849"/>
    </source>
</evidence>
<dbReference type="GO" id="GO:0140098">
    <property type="term" value="F:catalytic activity, acting on RNA"/>
    <property type="evidence" value="ECO:0007669"/>
    <property type="project" value="UniProtKB-ARBA"/>
</dbReference>
<reference evidence="6" key="1">
    <citation type="submission" date="2021-10" db="EMBL/GenBank/DDBJ databases">
        <title>Anaerobic single-cell dispensing facilitates the cultivation of human gut bacteria.</title>
        <authorList>
            <person name="Afrizal A."/>
        </authorList>
    </citation>
    <scope>NUCLEOTIDE SEQUENCE</scope>
    <source>
        <strain evidence="6">CLA-AA-H274</strain>
    </source>
</reference>
<feature type="domain" description="Pseudouridine synthase RsuA/RluA-like" evidence="5">
    <location>
        <begin position="10"/>
        <end position="170"/>
    </location>
</feature>
<dbReference type="GO" id="GO:0000455">
    <property type="term" value="P:enzyme-directed rRNA pseudouridine synthesis"/>
    <property type="evidence" value="ECO:0007669"/>
    <property type="project" value="TreeGrafter"/>
</dbReference>
<keyword evidence="7" id="KW-1185">Reference proteome</keyword>
<evidence type="ECO:0000313" key="7">
    <source>
        <dbReference type="Proteomes" id="UP001198962"/>
    </source>
</evidence>
<dbReference type="InterPro" id="IPR006145">
    <property type="entry name" value="PsdUridine_synth_RsuA/RluA"/>
</dbReference>
<dbReference type="InterPro" id="IPR050188">
    <property type="entry name" value="RluA_PseudoU_synthase"/>
</dbReference>
<dbReference type="CDD" id="cd02869">
    <property type="entry name" value="PseudoU_synth_RluA_like"/>
    <property type="match status" value="1"/>
</dbReference>
<dbReference type="GO" id="GO:0003723">
    <property type="term" value="F:RNA binding"/>
    <property type="evidence" value="ECO:0007669"/>
    <property type="project" value="InterPro"/>
</dbReference>
<dbReference type="Gene3D" id="3.30.2350.10">
    <property type="entry name" value="Pseudouridine synthase"/>
    <property type="match status" value="1"/>
</dbReference>
<dbReference type="PANTHER" id="PTHR21600">
    <property type="entry name" value="MITOCHONDRIAL RNA PSEUDOURIDINE SYNTHASE"/>
    <property type="match status" value="1"/>
</dbReference>
<dbReference type="RefSeq" id="WP_308450954.1">
    <property type="nucleotide sequence ID" value="NZ_JAJEPU010000010.1"/>
</dbReference>
<dbReference type="Proteomes" id="UP001198962">
    <property type="component" value="Unassembled WGS sequence"/>
</dbReference>
<gene>
    <name evidence="6" type="ORF">LKD32_05110</name>
</gene>
<comment type="caution">
    <text evidence="6">The sequence shown here is derived from an EMBL/GenBank/DDBJ whole genome shotgun (WGS) entry which is preliminary data.</text>
</comment>
<evidence type="ECO:0000256" key="1">
    <source>
        <dbReference type="ARBA" id="ARBA00000073"/>
    </source>
</evidence>
<dbReference type="PANTHER" id="PTHR21600:SF87">
    <property type="entry name" value="RNA PSEUDOURIDYLATE SYNTHASE DOMAIN-CONTAINING PROTEIN 1"/>
    <property type="match status" value="1"/>
</dbReference>
<comment type="similarity">
    <text evidence="2">Belongs to the pseudouridine synthase RluA family.</text>
</comment>
<protein>
    <recommendedName>
        <fullName evidence="3">RNA pseudouridylate synthase</fullName>
    </recommendedName>
    <alternativeName>
        <fullName evidence="4">RNA-uridine isomerase</fullName>
    </alternativeName>
</protein>